<dbReference type="EMBL" id="JBBNAG010000004">
    <property type="protein sequence ID" value="KAK9140992.1"/>
    <property type="molecule type" value="Genomic_DNA"/>
</dbReference>
<sequence>MIQINCSIDRYMQDLRTRATLLKGILKDGLYMFPSPSPVSRFYNNKSMAEALMATKISHSSDLWHVFLGHPSAQVVSQVLKHCNLTFSKHLLHDFCDACKLGKIHALPYSLSNSHASKSLELVHTDIWGSSLVKSRDGYLLHTFYR</sequence>
<dbReference type="InterPro" id="IPR025724">
    <property type="entry name" value="GAG-pre-integrase_dom"/>
</dbReference>
<name>A0AAP0PEE7_9MAGN</name>
<keyword evidence="3" id="KW-1185">Reference proteome</keyword>
<gene>
    <name evidence="2" type="ORF">Scep_010673</name>
</gene>
<evidence type="ECO:0000313" key="2">
    <source>
        <dbReference type="EMBL" id="KAK9140992.1"/>
    </source>
</evidence>
<evidence type="ECO:0000313" key="3">
    <source>
        <dbReference type="Proteomes" id="UP001419268"/>
    </source>
</evidence>
<accession>A0AAP0PEE7</accession>
<comment type="caution">
    <text evidence="2">The sequence shown here is derived from an EMBL/GenBank/DDBJ whole genome shotgun (WGS) entry which is preliminary data.</text>
</comment>
<dbReference type="Pfam" id="PF13976">
    <property type="entry name" value="gag_pre-integrs"/>
    <property type="match status" value="1"/>
</dbReference>
<dbReference type="Proteomes" id="UP001419268">
    <property type="component" value="Unassembled WGS sequence"/>
</dbReference>
<feature type="domain" description="GAG-pre-integrase" evidence="1">
    <location>
        <begin position="29"/>
        <end position="103"/>
    </location>
</feature>
<organism evidence="2 3">
    <name type="scientific">Stephania cephalantha</name>
    <dbReference type="NCBI Taxonomy" id="152367"/>
    <lineage>
        <taxon>Eukaryota</taxon>
        <taxon>Viridiplantae</taxon>
        <taxon>Streptophyta</taxon>
        <taxon>Embryophyta</taxon>
        <taxon>Tracheophyta</taxon>
        <taxon>Spermatophyta</taxon>
        <taxon>Magnoliopsida</taxon>
        <taxon>Ranunculales</taxon>
        <taxon>Menispermaceae</taxon>
        <taxon>Menispermoideae</taxon>
        <taxon>Cissampelideae</taxon>
        <taxon>Stephania</taxon>
    </lineage>
</organism>
<evidence type="ECO:0000259" key="1">
    <source>
        <dbReference type="Pfam" id="PF13976"/>
    </source>
</evidence>
<dbReference type="AlphaFoldDB" id="A0AAP0PEE7"/>
<protein>
    <recommendedName>
        <fullName evidence="1">GAG-pre-integrase domain-containing protein</fullName>
    </recommendedName>
</protein>
<reference evidence="2 3" key="1">
    <citation type="submission" date="2024-01" db="EMBL/GenBank/DDBJ databases">
        <title>Genome assemblies of Stephania.</title>
        <authorList>
            <person name="Yang L."/>
        </authorList>
    </citation>
    <scope>NUCLEOTIDE SEQUENCE [LARGE SCALE GENOMIC DNA]</scope>
    <source>
        <strain evidence="2">JXDWG</strain>
        <tissue evidence="2">Leaf</tissue>
    </source>
</reference>
<proteinExistence type="predicted"/>